<dbReference type="RefSeq" id="WP_167995429.1">
    <property type="nucleotide sequence ID" value="NZ_JAATJL010000001.1"/>
</dbReference>
<evidence type="ECO:0000256" key="1">
    <source>
        <dbReference type="SAM" id="Phobius"/>
    </source>
</evidence>
<feature type="transmembrane region" description="Helical" evidence="1">
    <location>
        <begin position="149"/>
        <end position="169"/>
    </location>
</feature>
<dbReference type="EMBL" id="JAATJL010000001">
    <property type="protein sequence ID" value="NJC24138.1"/>
    <property type="molecule type" value="Genomic_DNA"/>
</dbReference>
<evidence type="ECO:0000313" key="3">
    <source>
        <dbReference type="Proteomes" id="UP000547458"/>
    </source>
</evidence>
<proteinExistence type="predicted"/>
<keyword evidence="1" id="KW-1133">Transmembrane helix</keyword>
<keyword evidence="3" id="KW-1185">Reference proteome</keyword>
<name>A0A846RL83_9MICC</name>
<feature type="transmembrane region" description="Helical" evidence="1">
    <location>
        <begin position="113"/>
        <end position="137"/>
    </location>
</feature>
<organism evidence="2 3">
    <name type="scientific">Arthrobacter pigmenti</name>
    <dbReference type="NCBI Taxonomy" id="271432"/>
    <lineage>
        <taxon>Bacteria</taxon>
        <taxon>Bacillati</taxon>
        <taxon>Actinomycetota</taxon>
        <taxon>Actinomycetes</taxon>
        <taxon>Micrococcales</taxon>
        <taxon>Micrococcaceae</taxon>
        <taxon>Arthrobacter</taxon>
    </lineage>
</organism>
<keyword evidence="1" id="KW-0472">Membrane</keyword>
<evidence type="ECO:0000313" key="2">
    <source>
        <dbReference type="EMBL" id="NJC24138.1"/>
    </source>
</evidence>
<dbReference type="AlphaFoldDB" id="A0A846RL83"/>
<dbReference type="Proteomes" id="UP000547458">
    <property type="component" value="Unassembled WGS sequence"/>
</dbReference>
<gene>
    <name evidence="2" type="ORF">BJ994_003214</name>
</gene>
<comment type="caution">
    <text evidence="2">The sequence shown here is derived from an EMBL/GenBank/DDBJ whole genome shotgun (WGS) entry which is preliminary data.</text>
</comment>
<accession>A0A846RL83</accession>
<keyword evidence="1" id="KW-0812">Transmembrane</keyword>
<protein>
    <submittedName>
        <fullName evidence="2">Uncharacterized protein</fullName>
    </submittedName>
</protein>
<feature type="transmembrane region" description="Helical" evidence="1">
    <location>
        <begin position="229"/>
        <end position="251"/>
    </location>
</feature>
<reference evidence="2 3" key="1">
    <citation type="submission" date="2020-03" db="EMBL/GenBank/DDBJ databases">
        <title>Sequencing the genomes of 1000 actinobacteria strains.</title>
        <authorList>
            <person name="Klenk H.-P."/>
        </authorList>
    </citation>
    <scope>NUCLEOTIDE SEQUENCE [LARGE SCALE GENOMIC DNA]</scope>
    <source>
        <strain evidence="2 3">DSM 16403</strain>
    </source>
</reference>
<sequence>MKAINRHRYALERELAPAVEEEWAEKLILELRLTGVSGKRIGDALSEVNSHCADSGQNAHDAFGDPVEYARSLKLPPDLSTGAFRAAAPLAVQLAGSAAVLDGLRSINSGGPVLFSLGEAVVVALVLGALILLTTQLEWLLRAFVRRPIAAIVVHSMLLVAMLVALVSLDDVTLAQFPAWPTFAAGTTVLLFGVAGQLSDLRRKRGGVEDPVTSPLKRTTERKPLRSRLASSAVFWIIPIYTAVFATLALLPA</sequence>
<feature type="transmembrane region" description="Helical" evidence="1">
    <location>
        <begin position="175"/>
        <end position="195"/>
    </location>
</feature>
<feature type="transmembrane region" description="Helical" evidence="1">
    <location>
        <begin position="82"/>
        <end position="101"/>
    </location>
</feature>